<reference evidence="2" key="1">
    <citation type="submission" date="2022-12" db="EMBL/GenBank/DDBJ databases">
        <title>Isolation and characterisation of novel Methanocorpusculum spp. from native Australian herbivores indicates the genus is ancestrally host-associated.</title>
        <authorList>
            <person name="Volmer J.G."/>
            <person name="Soo R.M."/>
            <person name="Evans P.N."/>
            <person name="Hoedt E.C."/>
            <person name="Astorga Alsina A.L."/>
            <person name="Woodcroft B.J."/>
            <person name="Tyson G.W."/>
            <person name="Hugenholtz P."/>
            <person name="Morrison M."/>
        </authorList>
    </citation>
    <scope>NUCLEOTIDE SEQUENCE</scope>
    <source>
        <strain evidence="2">MG</strain>
    </source>
</reference>
<keyword evidence="1" id="KW-1133">Transmembrane helix</keyword>
<organism evidence="2 3">
    <name type="scientific">Methanocorpusculum petauri</name>
    <dbReference type="NCBI Taxonomy" id="3002863"/>
    <lineage>
        <taxon>Archaea</taxon>
        <taxon>Methanobacteriati</taxon>
        <taxon>Methanobacteriota</taxon>
        <taxon>Stenosarchaea group</taxon>
        <taxon>Methanomicrobia</taxon>
        <taxon>Methanomicrobiales</taxon>
        <taxon>Methanocorpusculaceae</taxon>
        <taxon>Methanocorpusculum</taxon>
    </lineage>
</organism>
<feature type="transmembrane region" description="Helical" evidence="1">
    <location>
        <begin position="6"/>
        <end position="26"/>
    </location>
</feature>
<evidence type="ECO:0000256" key="1">
    <source>
        <dbReference type="SAM" id="Phobius"/>
    </source>
</evidence>
<keyword evidence="1" id="KW-0472">Membrane</keyword>
<gene>
    <name evidence="2" type="ORF">O0S10_09155</name>
</gene>
<dbReference type="EMBL" id="JAPTGB010000022">
    <property type="protein sequence ID" value="MCZ0861384.1"/>
    <property type="molecule type" value="Genomic_DNA"/>
</dbReference>
<evidence type="ECO:0000313" key="2">
    <source>
        <dbReference type="EMBL" id="MCZ0861384.1"/>
    </source>
</evidence>
<feature type="transmembrane region" description="Helical" evidence="1">
    <location>
        <begin position="38"/>
        <end position="60"/>
    </location>
</feature>
<sequence length="63" mass="7421">MEFTTVMMAAILMFFVAILMQGYAIYRLRKTTDKWWEIRYVVMVILAGIAEVILAGRFVFHLM</sequence>
<comment type="caution">
    <text evidence="2">The sequence shown here is derived from an EMBL/GenBank/DDBJ whole genome shotgun (WGS) entry which is preliminary data.</text>
</comment>
<name>A0ABT4II20_9EURY</name>
<evidence type="ECO:0000313" key="3">
    <source>
        <dbReference type="Proteomes" id="UP001141422"/>
    </source>
</evidence>
<keyword evidence="1" id="KW-0812">Transmembrane</keyword>
<accession>A0ABT4II20</accession>
<dbReference type="RefSeq" id="WP_268925571.1">
    <property type="nucleotide sequence ID" value="NZ_JAPTGB010000022.1"/>
</dbReference>
<proteinExistence type="predicted"/>
<protein>
    <submittedName>
        <fullName evidence="2">Uncharacterized protein</fullName>
    </submittedName>
</protein>
<dbReference type="Proteomes" id="UP001141422">
    <property type="component" value="Unassembled WGS sequence"/>
</dbReference>
<keyword evidence="3" id="KW-1185">Reference proteome</keyword>